<dbReference type="GO" id="GO:0005634">
    <property type="term" value="C:nucleus"/>
    <property type="evidence" value="ECO:0007669"/>
    <property type="project" value="UniProtKB-SubCell"/>
</dbReference>
<feature type="domain" description="AP2/ERF" evidence="7">
    <location>
        <begin position="236"/>
        <end position="284"/>
    </location>
</feature>
<dbReference type="GO" id="GO:0003700">
    <property type="term" value="F:DNA-binding transcription factor activity"/>
    <property type="evidence" value="ECO:0007669"/>
    <property type="project" value="InterPro"/>
</dbReference>
<sequence length="397" mass="44080">MFCMVAQRAAEVFCLRIRIVLPFYLEYCLHSSRREDENRWRDGSPELFAMEKDKETRDGIRPASFLFSAPQNRPLGPDSHPIPAVSPPVLHGHLHHRDGPFSKRGPEGGVGEGTDEKIEKEREEKEKRRLEEEREEKDKKRRVEREEREEKEKERGVEEGEDGEKSNRGGDEETEVPSASSTAACACGGPVQAKRKRNSPNPCTTMCPRGVGESLGTRVGYKGKGGGKGRRFCEKVGVTWDPKNSRWRAKLTVGTQTYLKNFPVAVHGEEIARELAIAARQEMKRKHLPDSGCGPMSEGGGAEADSGSEPEGGEEESEGEQRPPGETGKVRGQPEGRRESGMVGVTWHKSRQRRLPPLPEIVTSKPESRAHSKNVCCPKCVAAVARRCPSTVAFSYS</sequence>
<gene>
    <name evidence="8" type="ORF">Cvel_23841</name>
</gene>
<feature type="compositionally biased region" description="Basic and acidic residues" evidence="6">
    <location>
        <begin position="114"/>
        <end position="171"/>
    </location>
</feature>
<keyword evidence="3" id="KW-0238">DNA-binding</keyword>
<dbReference type="Pfam" id="PF00847">
    <property type="entry name" value="AP2"/>
    <property type="match status" value="1"/>
</dbReference>
<name>A0A0G4GY40_9ALVE</name>
<dbReference type="AlphaFoldDB" id="A0A0G4GY40"/>
<dbReference type="Gene3D" id="1.20.5.2050">
    <property type="match status" value="1"/>
</dbReference>
<evidence type="ECO:0000256" key="4">
    <source>
        <dbReference type="ARBA" id="ARBA00023163"/>
    </source>
</evidence>
<feature type="compositionally biased region" description="Low complexity" evidence="6">
    <location>
        <begin position="178"/>
        <end position="187"/>
    </location>
</feature>
<feature type="compositionally biased region" description="Basic and acidic residues" evidence="6">
    <location>
        <begin position="97"/>
        <end position="106"/>
    </location>
</feature>
<dbReference type="VEuPathDB" id="CryptoDB:Cvel_23841"/>
<keyword evidence="4" id="KW-0804">Transcription</keyword>
<keyword evidence="5" id="KW-0539">Nucleus</keyword>
<dbReference type="EMBL" id="CDMZ01001666">
    <property type="protein sequence ID" value="CEM35953.1"/>
    <property type="molecule type" value="Genomic_DNA"/>
</dbReference>
<comment type="subcellular location">
    <subcellularLocation>
        <location evidence="1">Nucleus</location>
    </subcellularLocation>
</comment>
<organism evidence="8">
    <name type="scientific">Chromera velia CCMP2878</name>
    <dbReference type="NCBI Taxonomy" id="1169474"/>
    <lineage>
        <taxon>Eukaryota</taxon>
        <taxon>Sar</taxon>
        <taxon>Alveolata</taxon>
        <taxon>Colpodellida</taxon>
        <taxon>Chromeraceae</taxon>
        <taxon>Chromera</taxon>
    </lineage>
</organism>
<evidence type="ECO:0000256" key="6">
    <source>
        <dbReference type="SAM" id="MobiDB-lite"/>
    </source>
</evidence>
<protein>
    <recommendedName>
        <fullName evidence="7">AP2/ERF domain-containing protein</fullName>
    </recommendedName>
</protein>
<feature type="region of interest" description="Disordered" evidence="6">
    <location>
        <begin position="286"/>
        <end position="368"/>
    </location>
</feature>
<feature type="compositionally biased region" description="Acidic residues" evidence="6">
    <location>
        <begin position="306"/>
        <end position="318"/>
    </location>
</feature>
<evidence type="ECO:0000256" key="3">
    <source>
        <dbReference type="ARBA" id="ARBA00023125"/>
    </source>
</evidence>
<evidence type="ECO:0000256" key="2">
    <source>
        <dbReference type="ARBA" id="ARBA00023015"/>
    </source>
</evidence>
<dbReference type="GO" id="GO:0003677">
    <property type="term" value="F:DNA binding"/>
    <property type="evidence" value="ECO:0007669"/>
    <property type="project" value="UniProtKB-KW"/>
</dbReference>
<evidence type="ECO:0000259" key="7">
    <source>
        <dbReference type="Pfam" id="PF00847"/>
    </source>
</evidence>
<feature type="region of interest" description="Disordered" evidence="6">
    <location>
        <begin position="67"/>
        <end position="228"/>
    </location>
</feature>
<reference evidence="8" key="1">
    <citation type="submission" date="2014-11" db="EMBL/GenBank/DDBJ databases">
        <authorList>
            <person name="Otto D Thomas"/>
            <person name="Naeem Raeece"/>
        </authorList>
    </citation>
    <scope>NUCLEOTIDE SEQUENCE</scope>
</reference>
<keyword evidence="2" id="KW-0805">Transcription regulation</keyword>
<proteinExistence type="predicted"/>
<evidence type="ECO:0000256" key="5">
    <source>
        <dbReference type="ARBA" id="ARBA00023242"/>
    </source>
</evidence>
<accession>A0A0G4GY40</accession>
<feature type="compositionally biased region" description="Basic and acidic residues" evidence="6">
    <location>
        <begin position="319"/>
        <end position="340"/>
    </location>
</feature>
<evidence type="ECO:0000256" key="1">
    <source>
        <dbReference type="ARBA" id="ARBA00004123"/>
    </source>
</evidence>
<evidence type="ECO:0000313" key="8">
    <source>
        <dbReference type="EMBL" id="CEM35953.1"/>
    </source>
</evidence>
<dbReference type="InterPro" id="IPR001471">
    <property type="entry name" value="AP2/ERF_dom"/>
</dbReference>